<dbReference type="EMBL" id="JBEPMY010000006">
    <property type="protein sequence ID" value="MET3755297.1"/>
    <property type="molecule type" value="Genomic_DNA"/>
</dbReference>
<sequence length="266" mass="29081">MSLGYVQASRSDERDETMAKLEHRSGPDRSEVQAHRGASAVAPENTIAAFRAAAEQGAEWVELDVALLGDGTAVVIHDVSVDRCSSSQGNLGDLSATDLDKIDAGGWFDPRFKGEPLPTLAAVVTTLGELGLNANVEIKQHPHHKSLDQLVRTVDEHLRARAPRTKIMISSFDAAALKRMHEINPSYELAMLWSKVPDDWKEVLQSIPATTVHLGYKSLSIGFLEEAVRHGIKVRAWTSNDPRELASFWHAGLTGVITDDPSLYLS</sequence>
<dbReference type="Gene3D" id="3.20.20.190">
    <property type="entry name" value="Phosphatidylinositol (PI) phosphodiesterase"/>
    <property type="match status" value="1"/>
</dbReference>
<keyword evidence="3" id="KW-0378">Hydrolase</keyword>
<name>A0ABV2MIF7_9HYPH</name>
<gene>
    <name evidence="3" type="ORF">ABID08_002668</name>
</gene>
<keyword evidence="4" id="KW-1185">Reference proteome</keyword>
<dbReference type="InterPro" id="IPR030395">
    <property type="entry name" value="GP_PDE_dom"/>
</dbReference>
<feature type="compositionally biased region" description="Basic and acidic residues" evidence="1">
    <location>
        <begin position="10"/>
        <end position="33"/>
    </location>
</feature>
<dbReference type="InterPro" id="IPR017946">
    <property type="entry name" value="PLC-like_Pdiesterase_TIM-brl"/>
</dbReference>
<proteinExistence type="predicted"/>
<dbReference type="Proteomes" id="UP001549077">
    <property type="component" value="Unassembled WGS sequence"/>
</dbReference>
<dbReference type="CDD" id="cd08562">
    <property type="entry name" value="GDPD_EcUgpQ_like"/>
    <property type="match status" value="1"/>
</dbReference>
<dbReference type="Pfam" id="PF03009">
    <property type="entry name" value="GDPD"/>
    <property type="match status" value="1"/>
</dbReference>
<dbReference type="EC" id="3.1.4.46" evidence="3"/>
<organism evidence="3 4">
    <name type="scientific">Rhizobium binae</name>
    <dbReference type="NCBI Taxonomy" id="1138190"/>
    <lineage>
        <taxon>Bacteria</taxon>
        <taxon>Pseudomonadati</taxon>
        <taxon>Pseudomonadota</taxon>
        <taxon>Alphaproteobacteria</taxon>
        <taxon>Hyphomicrobiales</taxon>
        <taxon>Rhizobiaceae</taxon>
        <taxon>Rhizobium/Agrobacterium group</taxon>
        <taxon>Rhizobium</taxon>
    </lineage>
</organism>
<protein>
    <submittedName>
        <fullName evidence="3">Glycerophosphoryl diester phosphodiesterase</fullName>
        <ecNumber evidence="3">3.1.4.46</ecNumber>
    </submittedName>
</protein>
<feature type="domain" description="GP-PDE" evidence="2">
    <location>
        <begin position="30"/>
        <end position="266"/>
    </location>
</feature>
<dbReference type="SUPFAM" id="SSF51695">
    <property type="entry name" value="PLC-like phosphodiesterases"/>
    <property type="match status" value="1"/>
</dbReference>
<evidence type="ECO:0000313" key="3">
    <source>
        <dbReference type="EMBL" id="MET3755297.1"/>
    </source>
</evidence>
<dbReference type="PANTHER" id="PTHR46211">
    <property type="entry name" value="GLYCEROPHOSPHORYL DIESTER PHOSPHODIESTERASE"/>
    <property type="match status" value="1"/>
</dbReference>
<dbReference type="PROSITE" id="PS51704">
    <property type="entry name" value="GP_PDE"/>
    <property type="match status" value="1"/>
</dbReference>
<dbReference type="GO" id="GO:0008889">
    <property type="term" value="F:glycerophosphodiester phosphodiesterase activity"/>
    <property type="evidence" value="ECO:0007669"/>
    <property type="project" value="UniProtKB-EC"/>
</dbReference>
<comment type="caution">
    <text evidence="3">The sequence shown here is derived from an EMBL/GenBank/DDBJ whole genome shotgun (WGS) entry which is preliminary data.</text>
</comment>
<dbReference type="PANTHER" id="PTHR46211:SF1">
    <property type="entry name" value="GLYCEROPHOSPHODIESTER PHOSPHODIESTERASE, CYTOPLASMIC"/>
    <property type="match status" value="1"/>
</dbReference>
<accession>A0ABV2MIF7</accession>
<evidence type="ECO:0000256" key="1">
    <source>
        <dbReference type="SAM" id="MobiDB-lite"/>
    </source>
</evidence>
<evidence type="ECO:0000259" key="2">
    <source>
        <dbReference type="PROSITE" id="PS51704"/>
    </source>
</evidence>
<reference evidence="3 4" key="1">
    <citation type="submission" date="2024-06" db="EMBL/GenBank/DDBJ databases">
        <title>Genomic Encyclopedia of Type Strains, Phase IV (KMG-IV): sequencing the most valuable type-strain genomes for metagenomic binning, comparative biology and taxonomic classification.</title>
        <authorList>
            <person name="Goeker M."/>
        </authorList>
    </citation>
    <scope>NUCLEOTIDE SEQUENCE [LARGE SCALE GENOMIC DNA]</scope>
    <source>
        <strain evidence="3 4">DSM 29288</strain>
    </source>
</reference>
<evidence type="ECO:0000313" key="4">
    <source>
        <dbReference type="Proteomes" id="UP001549077"/>
    </source>
</evidence>
<feature type="region of interest" description="Disordered" evidence="1">
    <location>
        <begin position="1"/>
        <end position="33"/>
    </location>
</feature>